<protein>
    <submittedName>
        <fullName evidence="2">Uncharacterized protein</fullName>
    </submittedName>
</protein>
<gene>
    <name evidence="2" type="ORF">APY94_10285</name>
</gene>
<dbReference type="Proteomes" id="UP000053462">
    <property type="component" value="Unassembled WGS sequence"/>
</dbReference>
<proteinExistence type="predicted"/>
<evidence type="ECO:0000313" key="2">
    <source>
        <dbReference type="EMBL" id="KUH32461.1"/>
    </source>
</evidence>
<evidence type="ECO:0000256" key="1">
    <source>
        <dbReference type="SAM" id="Coils"/>
    </source>
</evidence>
<dbReference type="AlphaFoldDB" id="A0A100XWT1"/>
<keyword evidence="3" id="KW-1185">Reference proteome</keyword>
<accession>A0A100XWT1</accession>
<keyword evidence="1" id="KW-0175">Coiled coil</keyword>
<dbReference type="EMBL" id="LLYW01000035">
    <property type="protein sequence ID" value="KUH32461.1"/>
    <property type="molecule type" value="Genomic_DNA"/>
</dbReference>
<reference evidence="2 3" key="1">
    <citation type="submission" date="2015-10" db="EMBL/GenBank/DDBJ databases">
        <title>Draft genome sequence of Thermococcus celericrescens strain DSM 17994.</title>
        <authorList>
            <person name="Hong S.-J."/>
            <person name="Park C.-E."/>
            <person name="Shin J.-H."/>
        </authorList>
    </citation>
    <scope>NUCLEOTIDE SEQUENCE [LARGE SCALE GENOMIC DNA]</scope>
    <source>
        <strain evidence="2 3">DSM 17994</strain>
    </source>
</reference>
<dbReference type="STRING" id="227598.APY94_10285"/>
<evidence type="ECO:0000313" key="3">
    <source>
        <dbReference type="Proteomes" id="UP000053462"/>
    </source>
</evidence>
<dbReference type="RefSeq" id="WP_058939541.1">
    <property type="nucleotide sequence ID" value="NZ_LLYW01000035.1"/>
</dbReference>
<organism evidence="2 3">
    <name type="scientific">Thermococcus celericrescens</name>
    <dbReference type="NCBI Taxonomy" id="227598"/>
    <lineage>
        <taxon>Archaea</taxon>
        <taxon>Methanobacteriati</taxon>
        <taxon>Methanobacteriota</taxon>
        <taxon>Thermococci</taxon>
        <taxon>Thermococcales</taxon>
        <taxon>Thermococcaceae</taxon>
        <taxon>Thermococcus</taxon>
    </lineage>
</organism>
<sequence>MSESVQVIINRIERIERELEELKLELLKLKAERDGAEIIPEDEYLELKKKAESLKKDPSKGLRADDAIQELLG</sequence>
<name>A0A100XWT1_9EURY</name>
<feature type="coiled-coil region" evidence="1">
    <location>
        <begin position="5"/>
        <end position="39"/>
    </location>
</feature>
<comment type="caution">
    <text evidence="2">The sequence shown here is derived from an EMBL/GenBank/DDBJ whole genome shotgun (WGS) entry which is preliminary data.</text>
</comment>